<accession>A0A9X4QLY1</accession>
<keyword evidence="3 5" id="KW-1133">Transmembrane helix</keyword>
<feature type="transmembrane region" description="Helical" evidence="5">
    <location>
        <begin position="37"/>
        <end position="55"/>
    </location>
</feature>
<gene>
    <name evidence="6" type="ORF">OMP38_09490</name>
</gene>
<keyword evidence="2 5" id="KW-0812">Transmembrane</keyword>
<name>A0A9X4QLY1_9BACL</name>
<evidence type="ECO:0000256" key="3">
    <source>
        <dbReference type="ARBA" id="ARBA00022989"/>
    </source>
</evidence>
<evidence type="ECO:0000256" key="1">
    <source>
        <dbReference type="ARBA" id="ARBA00004141"/>
    </source>
</evidence>
<feature type="transmembrane region" description="Helical" evidence="5">
    <location>
        <begin position="93"/>
        <end position="117"/>
    </location>
</feature>
<feature type="transmembrane region" description="Helical" evidence="5">
    <location>
        <begin position="61"/>
        <end position="81"/>
    </location>
</feature>
<evidence type="ECO:0000313" key="7">
    <source>
        <dbReference type="Proteomes" id="UP001153387"/>
    </source>
</evidence>
<keyword evidence="7" id="KW-1185">Reference proteome</keyword>
<comment type="caution">
    <text evidence="6">The sequence shown here is derived from an EMBL/GenBank/DDBJ whole genome shotgun (WGS) entry which is preliminary data.</text>
</comment>
<comment type="subcellular location">
    <subcellularLocation>
        <location evidence="1">Membrane</location>
        <topology evidence="1">Multi-pass membrane protein</topology>
    </subcellularLocation>
</comment>
<feature type="transmembrane region" description="Helical" evidence="5">
    <location>
        <begin position="208"/>
        <end position="229"/>
    </location>
</feature>
<dbReference type="PANTHER" id="PTHR30249">
    <property type="entry name" value="PUTATIVE SEROTONIN TRANSPORTER"/>
    <property type="match status" value="1"/>
</dbReference>
<keyword evidence="4 5" id="KW-0472">Membrane</keyword>
<dbReference type="Proteomes" id="UP001153387">
    <property type="component" value="Unassembled WGS sequence"/>
</dbReference>
<evidence type="ECO:0000256" key="2">
    <source>
        <dbReference type="ARBA" id="ARBA00022692"/>
    </source>
</evidence>
<reference evidence="6 7" key="1">
    <citation type="submission" date="2022-10" db="EMBL/GenBank/DDBJ databases">
        <title>Comparative genomic analysis of Cohnella hashimotonis sp. nov., isolated from the International Space Station.</title>
        <authorList>
            <person name="Simpson A."/>
            <person name="Venkateswaran K."/>
        </authorList>
    </citation>
    <scope>NUCLEOTIDE SEQUENCE [LARGE SCALE GENOMIC DNA]</scope>
    <source>
        <strain evidence="6 7">DSM 18997</strain>
    </source>
</reference>
<organism evidence="6 7">
    <name type="scientific">Cohnella ginsengisoli</name>
    <dbReference type="NCBI Taxonomy" id="425004"/>
    <lineage>
        <taxon>Bacteria</taxon>
        <taxon>Bacillati</taxon>
        <taxon>Bacillota</taxon>
        <taxon>Bacilli</taxon>
        <taxon>Bacillales</taxon>
        <taxon>Paenibacillaceae</taxon>
        <taxon>Cohnella</taxon>
    </lineage>
</organism>
<dbReference type="PANTHER" id="PTHR30249:SF0">
    <property type="entry name" value="PLASTIDAL GLYCOLATE_GLYCERATE TRANSLOCATOR 1, CHLOROPLASTIC"/>
    <property type="match status" value="1"/>
</dbReference>
<proteinExistence type="predicted"/>
<evidence type="ECO:0000256" key="4">
    <source>
        <dbReference type="ARBA" id="ARBA00023136"/>
    </source>
</evidence>
<feature type="transmembrane region" description="Helical" evidence="5">
    <location>
        <begin position="6"/>
        <end position="25"/>
    </location>
</feature>
<dbReference type="GO" id="GO:0016020">
    <property type="term" value="C:membrane"/>
    <property type="evidence" value="ECO:0007669"/>
    <property type="project" value="UniProtKB-SubCell"/>
</dbReference>
<protein>
    <submittedName>
        <fullName evidence="6">LrgB family protein</fullName>
    </submittedName>
</protein>
<dbReference type="EMBL" id="JAPDHZ010000002">
    <property type="protein sequence ID" value="MDG0791073.1"/>
    <property type="molecule type" value="Genomic_DNA"/>
</dbReference>
<dbReference type="InterPro" id="IPR007300">
    <property type="entry name" value="CidB/LrgB"/>
</dbReference>
<dbReference type="AlphaFoldDB" id="A0A9X4QLY1"/>
<feature type="transmembrane region" description="Helical" evidence="5">
    <location>
        <begin position="149"/>
        <end position="169"/>
    </location>
</feature>
<sequence length="230" mass="24255">MNLREIYEHPLFGVTVTVGAYVIALKVQGRWKSIHPLFVCSSAIIALLLLLDIPYDSYRTGGDLITFFLGPATVALGVPLYKQRQFLRRYFAAILSGVTMGSVSGIAGAALLVWLMGGTRELMATMMPKSVSSAISVEIARQAGGIPELAAVLTVLTGLLGSMVGPALLRRLGISGDMPIGVAIGTSSHGIGTGRVIRDSELQGSVSGVSMALAGIVTSLLFIPLYSWFN</sequence>
<dbReference type="Pfam" id="PF04172">
    <property type="entry name" value="LrgB"/>
    <property type="match status" value="1"/>
</dbReference>
<evidence type="ECO:0000313" key="6">
    <source>
        <dbReference type="EMBL" id="MDG0791073.1"/>
    </source>
</evidence>
<dbReference type="RefSeq" id="WP_277564853.1">
    <property type="nucleotide sequence ID" value="NZ_JAPDHZ010000002.1"/>
</dbReference>
<evidence type="ECO:0000256" key="5">
    <source>
        <dbReference type="SAM" id="Phobius"/>
    </source>
</evidence>